<dbReference type="PROSITE" id="PS50181">
    <property type="entry name" value="FBOX"/>
    <property type="match status" value="1"/>
</dbReference>
<dbReference type="AlphaFoldDB" id="A0AAV5SRC4"/>
<evidence type="ECO:0000259" key="1">
    <source>
        <dbReference type="PROSITE" id="PS50181"/>
    </source>
</evidence>
<dbReference type="Proteomes" id="UP001432027">
    <property type="component" value="Unassembled WGS sequence"/>
</dbReference>
<protein>
    <recommendedName>
        <fullName evidence="1">F-box domain-containing protein</fullName>
    </recommendedName>
</protein>
<feature type="domain" description="F-box" evidence="1">
    <location>
        <begin position="45"/>
        <end position="73"/>
    </location>
</feature>
<accession>A0AAV5SRC4</accession>
<dbReference type="EMBL" id="BTSX01000002">
    <property type="protein sequence ID" value="GMS85595.1"/>
    <property type="molecule type" value="Genomic_DNA"/>
</dbReference>
<feature type="non-terminal residue" evidence="2">
    <location>
        <position position="1"/>
    </location>
</feature>
<reference evidence="2" key="1">
    <citation type="submission" date="2023-10" db="EMBL/GenBank/DDBJ databases">
        <title>Genome assembly of Pristionchus species.</title>
        <authorList>
            <person name="Yoshida K."/>
            <person name="Sommer R.J."/>
        </authorList>
    </citation>
    <scope>NUCLEOTIDE SEQUENCE</scope>
    <source>
        <strain evidence="2">RS0144</strain>
    </source>
</reference>
<comment type="caution">
    <text evidence="2">The sequence shown here is derived from an EMBL/GenBank/DDBJ whole genome shotgun (WGS) entry which is preliminary data.</text>
</comment>
<gene>
    <name evidence="2" type="ORF">PENTCL1PPCAC_7770</name>
</gene>
<dbReference type="Pfam" id="PF00646">
    <property type="entry name" value="F-box"/>
    <property type="match status" value="1"/>
</dbReference>
<dbReference type="InterPro" id="IPR036047">
    <property type="entry name" value="F-box-like_dom_sf"/>
</dbReference>
<dbReference type="SUPFAM" id="SSF81383">
    <property type="entry name" value="F-box domain"/>
    <property type="match status" value="1"/>
</dbReference>
<proteinExistence type="predicted"/>
<feature type="non-terminal residue" evidence="2">
    <location>
        <position position="83"/>
    </location>
</feature>
<sequence length="83" mass="10132">RRRLREEALVLLYYQLSEESCEEDKSEMDGTLVNMFDDETEEREETSFMDLPDDILINIFNFLDFPSRFKLRLNRRLDQLQFC</sequence>
<evidence type="ECO:0000313" key="2">
    <source>
        <dbReference type="EMBL" id="GMS85595.1"/>
    </source>
</evidence>
<keyword evidence="3" id="KW-1185">Reference proteome</keyword>
<organism evidence="2 3">
    <name type="scientific">Pristionchus entomophagus</name>
    <dbReference type="NCBI Taxonomy" id="358040"/>
    <lineage>
        <taxon>Eukaryota</taxon>
        <taxon>Metazoa</taxon>
        <taxon>Ecdysozoa</taxon>
        <taxon>Nematoda</taxon>
        <taxon>Chromadorea</taxon>
        <taxon>Rhabditida</taxon>
        <taxon>Rhabditina</taxon>
        <taxon>Diplogasteromorpha</taxon>
        <taxon>Diplogasteroidea</taxon>
        <taxon>Neodiplogasteridae</taxon>
        <taxon>Pristionchus</taxon>
    </lineage>
</organism>
<evidence type="ECO:0000313" key="3">
    <source>
        <dbReference type="Proteomes" id="UP001432027"/>
    </source>
</evidence>
<name>A0AAV5SRC4_9BILA</name>
<dbReference type="InterPro" id="IPR001810">
    <property type="entry name" value="F-box_dom"/>
</dbReference>